<protein>
    <submittedName>
        <fullName evidence="2">Uncharacterized protein</fullName>
    </submittedName>
</protein>
<keyword evidence="3" id="KW-1185">Reference proteome</keyword>
<keyword evidence="1" id="KW-0812">Transmembrane</keyword>
<proteinExistence type="predicted"/>
<name>A0ABM5P9I2_DEHRP</name>
<accession>A0ABM5P9I2</accession>
<evidence type="ECO:0000313" key="2">
    <source>
        <dbReference type="EMBL" id="AHF11414.1"/>
    </source>
</evidence>
<dbReference type="EMBL" id="CP007033">
    <property type="protein sequence ID" value="AHF11414.1"/>
    <property type="molecule type" value="Genomic_DNA"/>
</dbReference>
<reference evidence="2 3" key="1">
    <citation type="journal article" date="2013" name="Stand. Genomic Sci.">
        <title>Complete genome sequence of Dehalobacter restrictus PER-K23(T.).</title>
        <authorList>
            <person name="Kruse T."/>
            <person name="Maillard J."/>
            <person name="Goodwin L."/>
            <person name="Woyke T."/>
            <person name="Teshima H."/>
            <person name="Bruce D."/>
            <person name="Detter C."/>
            <person name="Tapia R."/>
            <person name="Han C."/>
            <person name="Huntemann M."/>
            <person name="Wei C.L."/>
            <person name="Han J."/>
            <person name="Chen A."/>
            <person name="Kyrpides N."/>
            <person name="Szeto E."/>
            <person name="Markowitz V."/>
            <person name="Ivanova N."/>
            <person name="Pagani I."/>
            <person name="Pati A."/>
            <person name="Pitluck S."/>
            <person name="Nolan M."/>
            <person name="Holliger C."/>
            <person name="Smidt H."/>
        </authorList>
    </citation>
    <scope>NUCLEOTIDE SEQUENCE [LARGE SCALE GENOMIC DNA]</scope>
    <source>
        <strain evidence="3">DSM 9455</strain>
    </source>
</reference>
<keyword evidence="1" id="KW-0472">Membrane</keyword>
<keyword evidence="1" id="KW-1133">Transmembrane helix</keyword>
<gene>
    <name evidence="2" type="ORF">DEHRE_10445</name>
</gene>
<organism evidence="2 3">
    <name type="scientific">Dehalobacter restrictus (strain DSM 9455 / PER-K23)</name>
    <dbReference type="NCBI Taxonomy" id="871738"/>
    <lineage>
        <taxon>Bacteria</taxon>
        <taxon>Bacillati</taxon>
        <taxon>Bacillota</taxon>
        <taxon>Clostridia</taxon>
        <taxon>Eubacteriales</taxon>
        <taxon>Desulfitobacteriaceae</taxon>
        <taxon>Dehalobacter</taxon>
    </lineage>
</organism>
<evidence type="ECO:0000256" key="1">
    <source>
        <dbReference type="SAM" id="Phobius"/>
    </source>
</evidence>
<dbReference type="Proteomes" id="UP000018934">
    <property type="component" value="Chromosome"/>
</dbReference>
<feature type="transmembrane region" description="Helical" evidence="1">
    <location>
        <begin position="23"/>
        <end position="47"/>
    </location>
</feature>
<evidence type="ECO:0000313" key="3">
    <source>
        <dbReference type="Proteomes" id="UP000018934"/>
    </source>
</evidence>
<sequence>MEPNREPKVEPKKKQQSLKIKDLLFIALILILGAAHIIVMLQSVGIIRADR</sequence>